<reference evidence="2 3" key="1">
    <citation type="submission" date="2024-08" db="EMBL/GenBank/DDBJ databases">
        <title>Insights into the chromosomal genome structure of Flemingia macrophylla.</title>
        <authorList>
            <person name="Ding Y."/>
            <person name="Zhao Y."/>
            <person name="Bi W."/>
            <person name="Wu M."/>
            <person name="Zhao G."/>
            <person name="Gong Y."/>
            <person name="Li W."/>
            <person name="Zhang P."/>
        </authorList>
    </citation>
    <scope>NUCLEOTIDE SEQUENCE [LARGE SCALE GENOMIC DNA]</scope>
    <source>
        <strain evidence="2">DYQJB</strain>
        <tissue evidence="2">Leaf</tissue>
    </source>
</reference>
<organism evidence="2 3">
    <name type="scientific">Flemingia macrophylla</name>
    <dbReference type="NCBI Taxonomy" id="520843"/>
    <lineage>
        <taxon>Eukaryota</taxon>
        <taxon>Viridiplantae</taxon>
        <taxon>Streptophyta</taxon>
        <taxon>Embryophyta</taxon>
        <taxon>Tracheophyta</taxon>
        <taxon>Spermatophyta</taxon>
        <taxon>Magnoliopsida</taxon>
        <taxon>eudicotyledons</taxon>
        <taxon>Gunneridae</taxon>
        <taxon>Pentapetalae</taxon>
        <taxon>rosids</taxon>
        <taxon>fabids</taxon>
        <taxon>Fabales</taxon>
        <taxon>Fabaceae</taxon>
        <taxon>Papilionoideae</taxon>
        <taxon>50 kb inversion clade</taxon>
        <taxon>NPAAA clade</taxon>
        <taxon>indigoferoid/millettioid clade</taxon>
        <taxon>Phaseoleae</taxon>
        <taxon>Flemingia</taxon>
    </lineage>
</organism>
<protein>
    <submittedName>
        <fullName evidence="2">Uncharacterized protein</fullName>
    </submittedName>
</protein>
<feature type="region of interest" description="Disordered" evidence="1">
    <location>
        <begin position="1"/>
        <end position="23"/>
    </location>
</feature>
<evidence type="ECO:0000313" key="3">
    <source>
        <dbReference type="Proteomes" id="UP001603857"/>
    </source>
</evidence>
<sequence>MNEQPQNDHQNQNHAQEAAGGDLRQYSDALANADAIDESLKKECLKAKSCRRLENKKKPDTMFHIDEILSKQDALLARLLSACISIEGSIEMLKEGVWTIYD</sequence>
<comment type="caution">
    <text evidence="2">The sequence shown here is derived from an EMBL/GenBank/DDBJ whole genome shotgun (WGS) entry which is preliminary data.</text>
</comment>
<dbReference type="AlphaFoldDB" id="A0ABD1M207"/>
<dbReference type="EMBL" id="JBGMDY010000006">
    <property type="protein sequence ID" value="KAL2329815.1"/>
    <property type="molecule type" value="Genomic_DNA"/>
</dbReference>
<accession>A0ABD1M207</accession>
<keyword evidence="3" id="KW-1185">Reference proteome</keyword>
<proteinExistence type="predicted"/>
<dbReference type="Proteomes" id="UP001603857">
    <property type="component" value="Unassembled WGS sequence"/>
</dbReference>
<evidence type="ECO:0000256" key="1">
    <source>
        <dbReference type="SAM" id="MobiDB-lite"/>
    </source>
</evidence>
<evidence type="ECO:0000313" key="2">
    <source>
        <dbReference type="EMBL" id="KAL2329815.1"/>
    </source>
</evidence>
<feature type="compositionally biased region" description="Polar residues" evidence="1">
    <location>
        <begin position="1"/>
        <end position="15"/>
    </location>
</feature>
<gene>
    <name evidence="2" type="ORF">Fmac_017396</name>
</gene>
<name>A0ABD1M207_9FABA</name>